<dbReference type="RefSeq" id="XP_066634817.1">
    <property type="nucleotide sequence ID" value="XM_066774698.1"/>
</dbReference>
<evidence type="ECO:0000256" key="6">
    <source>
        <dbReference type="ARBA" id="ARBA00023065"/>
    </source>
</evidence>
<keyword evidence="6 11" id="KW-0406">Ion transport</keyword>
<name>A0A1S8BN09_9PEZI</name>
<keyword evidence="15" id="KW-1185">Reference proteome</keyword>
<dbReference type="EMBL" id="JAJVCZ030000003">
    <property type="protein sequence ID" value="KAL0261788.1"/>
    <property type="molecule type" value="Genomic_DNA"/>
</dbReference>
<keyword evidence="5 11" id="KW-0375">Hydrogen ion transport</keyword>
<dbReference type="GO" id="GO:0000329">
    <property type="term" value="C:fungal-type vacuole membrane"/>
    <property type="evidence" value="ECO:0007669"/>
    <property type="project" value="TreeGrafter"/>
</dbReference>
<dbReference type="PANTHER" id="PTHR13861">
    <property type="entry name" value="VACUOLAR ATP SYNTHASE SUBUNIT F"/>
    <property type="match status" value="1"/>
</dbReference>
<dbReference type="Gene3D" id="3.40.50.10580">
    <property type="entry name" value="ATPase, V1 complex, subunit F"/>
    <property type="match status" value="1"/>
</dbReference>
<evidence type="ECO:0000256" key="4">
    <source>
        <dbReference type="ARBA" id="ARBA00022554"/>
    </source>
</evidence>
<proteinExistence type="inferred from homology"/>
<comment type="subunit">
    <text evidence="9">V-ATPase is a heteromultimeric enzyme composed of a peripheral catalytic V1 complex (components A to H) attached to an integral membrane V0 proton pore complex (components: a, c, c', c'', d, e, f and VOA1).</text>
</comment>
<comment type="subcellular location">
    <subcellularLocation>
        <location evidence="8">Vacuole membrane</location>
        <topology evidence="8">Peripheral membrane protein</topology>
        <orientation evidence="8">Cytoplasmic side</orientation>
    </subcellularLocation>
</comment>
<protein>
    <recommendedName>
        <fullName evidence="2 11">V-type proton ATPase subunit F</fullName>
    </recommendedName>
</protein>
<evidence type="ECO:0000256" key="3">
    <source>
        <dbReference type="ARBA" id="ARBA00022448"/>
    </source>
</evidence>
<accession>A0A1S8BN09</accession>
<reference evidence="12 15" key="2">
    <citation type="submission" date="2024-02" db="EMBL/GenBank/DDBJ databases">
        <title>De novo assembly and annotation of 12 fungi associated with fruit tree decline syndrome in Ontario, Canada.</title>
        <authorList>
            <person name="Sulman M."/>
            <person name="Ellouze W."/>
            <person name="Ilyukhin E."/>
        </authorList>
    </citation>
    <scope>NUCLEOTIDE SEQUENCE [LARGE SCALE GENOMIC DNA]</scope>
    <source>
        <strain evidence="12 15">FDS-637</strain>
    </source>
</reference>
<dbReference type="InterPro" id="IPR008218">
    <property type="entry name" value="ATPase_V1-cplx_f_g_su"/>
</dbReference>
<evidence type="ECO:0000313" key="14">
    <source>
        <dbReference type="Proteomes" id="UP000190776"/>
    </source>
</evidence>
<keyword evidence="7" id="KW-0472">Membrane</keyword>
<comment type="caution">
    <text evidence="13">The sequence shown here is derived from an EMBL/GenBank/DDBJ whole genome shotgun (WGS) entry which is preliminary data.</text>
</comment>
<dbReference type="InterPro" id="IPR036906">
    <property type="entry name" value="ATPase_V1_fsu_sf"/>
</dbReference>
<dbReference type="SUPFAM" id="SSF159468">
    <property type="entry name" value="AtpF-like"/>
    <property type="match status" value="1"/>
</dbReference>
<evidence type="ECO:0000313" key="13">
    <source>
        <dbReference type="EMBL" id="OMP88866.1"/>
    </source>
</evidence>
<comment type="function">
    <text evidence="10 11">Subunit of the V1 complex of vacuolar(H+)-ATPase (V-ATPase), a multisubunit enzyme composed of a peripheral complex (V1) that hydrolyzes ATP and a membrane integral complex (V0) that translocates protons. V-ATPase is responsible for acidifying and maintaining the pH of intracellular compartments.</text>
</comment>
<dbReference type="InterPro" id="IPR005772">
    <property type="entry name" value="ATPase_V1-cplx_fsu_euk"/>
</dbReference>
<dbReference type="Proteomes" id="UP000190776">
    <property type="component" value="Unassembled WGS sequence"/>
</dbReference>
<gene>
    <name evidence="12" type="primary">VMA7</name>
    <name evidence="13" type="ORF">BK809_0005587</name>
    <name evidence="12" type="ORF">SLS55_003220</name>
</gene>
<organism evidence="13 14">
    <name type="scientific">Diplodia seriata</name>
    <dbReference type="NCBI Taxonomy" id="420778"/>
    <lineage>
        <taxon>Eukaryota</taxon>
        <taxon>Fungi</taxon>
        <taxon>Dikarya</taxon>
        <taxon>Ascomycota</taxon>
        <taxon>Pezizomycotina</taxon>
        <taxon>Dothideomycetes</taxon>
        <taxon>Dothideomycetes incertae sedis</taxon>
        <taxon>Botryosphaeriales</taxon>
        <taxon>Botryosphaeriaceae</taxon>
        <taxon>Diplodia</taxon>
    </lineage>
</organism>
<comment type="similarity">
    <text evidence="1 11">Belongs to the V-ATPase F subunit family.</text>
</comment>
<evidence type="ECO:0000256" key="10">
    <source>
        <dbReference type="ARBA" id="ARBA00046254"/>
    </source>
</evidence>
<evidence type="ECO:0000313" key="12">
    <source>
        <dbReference type="EMBL" id="KAL0261788.1"/>
    </source>
</evidence>
<dbReference type="GO" id="GO:0033180">
    <property type="term" value="C:proton-transporting V-type ATPase, V1 domain"/>
    <property type="evidence" value="ECO:0007669"/>
    <property type="project" value="InterPro"/>
</dbReference>
<dbReference type="STRING" id="420778.A0A1S8BN09"/>
<evidence type="ECO:0000256" key="2">
    <source>
        <dbReference type="ARBA" id="ARBA00013430"/>
    </source>
</evidence>
<evidence type="ECO:0000256" key="1">
    <source>
        <dbReference type="ARBA" id="ARBA00010148"/>
    </source>
</evidence>
<evidence type="ECO:0000256" key="7">
    <source>
        <dbReference type="ARBA" id="ARBA00023136"/>
    </source>
</evidence>
<dbReference type="OrthoDB" id="10261947at2759"/>
<reference evidence="13 14" key="1">
    <citation type="submission" date="2017-01" db="EMBL/GenBank/DDBJ databases">
        <title>Draft genome sequence of Diplodia seriata F98.1, a fungal species involved in grapevine trunk diseases.</title>
        <authorList>
            <person name="Robert-Siegwald G."/>
            <person name="Vallet J."/>
            <person name="Abou-Mansour E."/>
            <person name="Xu J."/>
            <person name="Rey P."/>
            <person name="Bertsch C."/>
            <person name="Rego C."/>
            <person name="Larignon P."/>
            <person name="Fontaine F."/>
            <person name="Lebrun M.-H."/>
        </authorList>
    </citation>
    <scope>NUCLEOTIDE SEQUENCE [LARGE SCALE GENOMIC DNA]</scope>
    <source>
        <strain evidence="13 14">F98.1</strain>
    </source>
</reference>
<dbReference type="PANTHER" id="PTHR13861:SF2">
    <property type="entry name" value="V-TYPE PROTON ATPASE SUBUNIT F"/>
    <property type="match status" value="1"/>
</dbReference>
<keyword evidence="4" id="KW-0926">Vacuole</keyword>
<evidence type="ECO:0000256" key="11">
    <source>
        <dbReference type="PIRNR" id="PIRNR015945"/>
    </source>
</evidence>
<dbReference type="Proteomes" id="UP001430584">
    <property type="component" value="Unassembled WGS sequence"/>
</dbReference>
<dbReference type="AlphaFoldDB" id="A0A1S8BN09"/>
<dbReference type="Pfam" id="PF01990">
    <property type="entry name" value="ATP-synt_F"/>
    <property type="match status" value="1"/>
</dbReference>
<dbReference type="PIRSF" id="PIRSF015945">
    <property type="entry name" value="ATPase_V1_F_euk"/>
    <property type="match status" value="1"/>
</dbReference>
<evidence type="ECO:0000256" key="5">
    <source>
        <dbReference type="ARBA" id="ARBA00022781"/>
    </source>
</evidence>
<keyword evidence="3 11" id="KW-0813">Transport</keyword>
<sequence>MAAPASAYKDRQFLAVIGDEDSVTGLLLAGVGHVTQPPDNQKNFLVVDNKTETSAIEAAFDKFTEERKDIAILLINQHIAERIRHRVDAYTAAFPSLLEIPSKDHPYDPDKDSVLKRVRRLFGE</sequence>
<dbReference type="EMBL" id="MSZU01000074">
    <property type="protein sequence ID" value="OMP88866.1"/>
    <property type="molecule type" value="Genomic_DNA"/>
</dbReference>
<evidence type="ECO:0000256" key="8">
    <source>
        <dbReference type="ARBA" id="ARBA00029427"/>
    </source>
</evidence>
<dbReference type="FunFam" id="3.40.50.10580:FF:000002">
    <property type="entry name" value="V-type proton ATPase subunit F"/>
    <property type="match status" value="1"/>
</dbReference>
<dbReference type="GeneID" id="92007305"/>
<dbReference type="NCBIfam" id="TIGR01101">
    <property type="entry name" value="V_ATP_synt_F"/>
    <property type="match status" value="1"/>
</dbReference>
<comment type="subunit">
    <text evidence="11">V-ATPase is a heteromultimeric enzyme made up of two complexes: the ATP-hydrolytic V1 complex and the proton translocation V0 complex.</text>
</comment>
<dbReference type="GO" id="GO:0046961">
    <property type="term" value="F:proton-transporting ATPase activity, rotational mechanism"/>
    <property type="evidence" value="ECO:0007669"/>
    <property type="project" value="InterPro"/>
</dbReference>
<evidence type="ECO:0000256" key="9">
    <source>
        <dbReference type="ARBA" id="ARBA00029477"/>
    </source>
</evidence>
<evidence type="ECO:0000313" key="15">
    <source>
        <dbReference type="Proteomes" id="UP001430584"/>
    </source>
</evidence>